<protein>
    <submittedName>
        <fullName evidence="1">Uncharacterized protein</fullName>
    </submittedName>
</protein>
<dbReference type="EMBL" id="KZ772761">
    <property type="protein sequence ID" value="PTQ33443.1"/>
    <property type="molecule type" value="Genomic_DNA"/>
</dbReference>
<evidence type="ECO:0000313" key="2">
    <source>
        <dbReference type="Proteomes" id="UP000244005"/>
    </source>
</evidence>
<dbReference type="Gramene" id="Mp3g21500.1">
    <property type="protein sequence ID" value="Mp3g21500.1.cds1"/>
    <property type="gene ID" value="Mp3g21500"/>
</dbReference>
<dbReference type="Proteomes" id="UP000244005">
    <property type="component" value="Unassembled WGS sequence"/>
</dbReference>
<gene>
    <name evidence="1" type="ORF">MARPO_0089s0066</name>
</gene>
<name>A0A2R6WHY4_MARPO</name>
<evidence type="ECO:0000313" key="1">
    <source>
        <dbReference type="EMBL" id="PTQ33443.1"/>
    </source>
</evidence>
<sequence>MESNGITCGLKRIGVVVLGMQRYHRQVMRRETSIDKSRFGELNDLFTRNLFINNLVLTPGHTRGSRVIMSSCPGMRE</sequence>
<keyword evidence="2" id="KW-1185">Reference proteome</keyword>
<reference evidence="2" key="1">
    <citation type="journal article" date="2017" name="Cell">
        <title>Insights into land plant evolution garnered from the Marchantia polymorpha genome.</title>
        <authorList>
            <person name="Bowman J.L."/>
            <person name="Kohchi T."/>
            <person name="Yamato K.T."/>
            <person name="Jenkins J."/>
            <person name="Shu S."/>
            <person name="Ishizaki K."/>
            <person name="Yamaoka S."/>
            <person name="Nishihama R."/>
            <person name="Nakamura Y."/>
            <person name="Berger F."/>
            <person name="Adam C."/>
            <person name="Aki S.S."/>
            <person name="Althoff F."/>
            <person name="Araki T."/>
            <person name="Arteaga-Vazquez M.A."/>
            <person name="Balasubrmanian S."/>
            <person name="Barry K."/>
            <person name="Bauer D."/>
            <person name="Boehm C.R."/>
            <person name="Briginshaw L."/>
            <person name="Caballero-Perez J."/>
            <person name="Catarino B."/>
            <person name="Chen F."/>
            <person name="Chiyoda S."/>
            <person name="Chovatia M."/>
            <person name="Davies K.M."/>
            <person name="Delmans M."/>
            <person name="Demura T."/>
            <person name="Dierschke T."/>
            <person name="Dolan L."/>
            <person name="Dorantes-Acosta A.E."/>
            <person name="Eklund D.M."/>
            <person name="Florent S.N."/>
            <person name="Flores-Sandoval E."/>
            <person name="Fujiyama A."/>
            <person name="Fukuzawa H."/>
            <person name="Galik B."/>
            <person name="Grimanelli D."/>
            <person name="Grimwood J."/>
            <person name="Grossniklaus U."/>
            <person name="Hamada T."/>
            <person name="Haseloff J."/>
            <person name="Hetherington A.J."/>
            <person name="Higo A."/>
            <person name="Hirakawa Y."/>
            <person name="Hundley H.N."/>
            <person name="Ikeda Y."/>
            <person name="Inoue K."/>
            <person name="Inoue S.I."/>
            <person name="Ishida S."/>
            <person name="Jia Q."/>
            <person name="Kakita M."/>
            <person name="Kanazawa T."/>
            <person name="Kawai Y."/>
            <person name="Kawashima T."/>
            <person name="Kennedy M."/>
            <person name="Kinose K."/>
            <person name="Kinoshita T."/>
            <person name="Kohara Y."/>
            <person name="Koide E."/>
            <person name="Komatsu K."/>
            <person name="Kopischke S."/>
            <person name="Kubo M."/>
            <person name="Kyozuka J."/>
            <person name="Lagercrantz U."/>
            <person name="Lin S.S."/>
            <person name="Lindquist E."/>
            <person name="Lipzen A.M."/>
            <person name="Lu C.W."/>
            <person name="De Luna E."/>
            <person name="Martienssen R.A."/>
            <person name="Minamino N."/>
            <person name="Mizutani M."/>
            <person name="Mizutani M."/>
            <person name="Mochizuki N."/>
            <person name="Monte I."/>
            <person name="Mosher R."/>
            <person name="Nagasaki H."/>
            <person name="Nakagami H."/>
            <person name="Naramoto S."/>
            <person name="Nishitani K."/>
            <person name="Ohtani M."/>
            <person name="Okamoto T."/>
            <person name="Okumura M."/>
            <person name="Phillips J."/>
            <person name="Pollak B."/>
            <person name="Reinders A."/>
            <person name="Rovekamp M."/>
            <person name="Sano R."/>
            <person name="Sawa S."/>
            <person name="Schmid M.W."/>
            <person name="Shirakawa M."/>
            <person name="Solano R."/>
            <person name="Spunde A."/>
            <person name="Suetsugu N."/>
            <person name="Sugano S."/>
            <person name="Sugiyama A."/>
            <person name="Sun R."/>
            <person name="Suzuki Y."/>
            <person name="Takenaka M."/>
            <person name="Takezawa D."/>
            <person name="Tomogane H."/>
            <person name="Tsuzuki M."/>
            <person name="Ueda T."/>
            <person name="Umeda M."/>
            <person name="Ward J.M."/>
            <person name="Watanabe Y."/>
            <person name="Yazaki K."/>
            <person name="Yokoyama R."/>
            <person name="Yoshitake Y."/>
            <person name="Yotsui I."/>
            <person name="Zachgo S."/>
            <person name="Schmutz J."/>
        </authorList>
    </citation>
    <scope>NUCLEOTIDE SEQUENCE [LARGE SCALE GENOMIC DNA]</scope>
    <source>
        <strain evidence="2">Tak-1</strain>
    </source>
</reference>
<organism evidence="1 2">
    <name type="scientific">Marchantia polymorpha</name>
    <name type="common">Common liverwort</name>
    <name type="synonym">Marchantia aquatica</name>
    <dbReference type="NCBI Taxonomy" id="3197"/>
    <lineage>
        <taxon>Eukaryota</taxon>
        <taxon>Viridiplantae</taxon>
        <taxon>Streptophyta</taxon>
        <taxon>Embryophyta</taxon>
        <taxon>Marchantiophyta</taxon>
        <taxon>Marchantiopsida</taxon>
        <taxon>Marchantiidae</taxon>
        <taxon>Marchantiales</taxon>
        <taxon>Marchantiaceae</taxon>
        <taxon>Marchantia</taxon>
    </lineage>
</organism>
<proteinExistence type="predicted"/>
<accession>A0A2R6WHY4</accession>
<dbReference type="AlphaFoldDB" id="A0A2R6WHY4"/>